<feature type="region of interest" description="Disordered" evidence="7">
    <location>
        <begin position="268"/>
        <end position="304"/>
    </location>
</feature>
<keyword evidence="4" id="KW-0805">Transcription regulation</keyword>
<evidence type="ECO:0000256" key="4">
    <source>
        <dbReference type="ARBA" id="ARBA00023015"/>
    </source>
</evidence>
<evidence type="ECO:0000256" key="6">
    <source>
        <dbReference type="ARBA" id="ARBA00023242"/>
    </source>
</evidence>
<dbReference type="PANTHER" id="PTHR46469">
    <property type="entry name" value="TRANSCRIPTION INITIATION FACTOR TFIID SUBUNIT 8"/>
    <property type="match status" value="1"/>
</dbReference>
<evidence type="ECO:0000313" key="10">
    <source>
        <dbReference type="EMBL" id="RMY83743.1"/>
    </source>
</evidence>
<feature type="region of interest" description="Disordered" evidence="7">
    <location>
        <begin position="319"/>
        <end position="339"/>
    </location>
</feature>
<dbReference type="InterPro" id="IPR019473">
    <property type="entry name" value="TFIID_su8_C"/>
</dbReference>
<dbReference type="InterPro" id="IPR037818">
    <property type="entry name" value="TAF8"/>
</dbReference>
<sequence>MYLRHPKLRRGRALQARANFSRRGPLGPDLLQDTRSAMKMAETHAGVKRPHSAIEEQSGAKKRRVHYLHHVQRMPDDIEPAPQGSVAPAHVPDFARDHLLKSLGAALAIAGFDGARPEALEMLREHAEEYMLRFGRYVRTSMQGTRKIKPTAQDFSMALSLMPNASTASLLKPHLDLPIPDSISCPPIPSPEPEDPAAPDLSKLLQPLLPPQQASYIPKHFPALPPRHTWQQTPVYTEREKDSKKMREMMTQEGMMAEQALRKLATAAKTATSETLKAERKKSNALSGPGKVRDGPGAAHKKRGRLDAFADVLKDVSSEENGEDLAMEGTEAQPGDDIDVGMPEGVVVNYDMNHWRHGKKPLRL</sequence>
<gene>
    <name evidence="10" type="ORF">D0862_11614</name>
</gene>
<name>A0A3M7F4P7_HORWE</name>
<dbReference type="GO" id="GO:0046982">
    <property type="term" value="F:protein heterodimerization activity"/>
    <property type="evidence" value="ECO:0007669"/>
    <property type="project" value="InterPro"/>
</dbReference>
<feature type="domain" description="Bromodomain associated" evidence="8">
    <location>
        <begin position="94"/>
        <end position="160"/>
    </location>
</feature>
<proteinExistence type="inferred from homology"/>
<dbReference type="CDD" id="cd00076">
    <property type="entry name" value="HFD_SF"/>
    <property type="match status" value="1"/>
</dbReference>
<dbReference type="Gene3D" id="1.10.20.10">
    <property type="entry name" value="Histone, subunit A"/>
    <property type="match status" value="1"/>
</dbReference>
<feature type="domain" description="Transcription factor TFIID subunit 8 C-terminal" evidence="9">
    <location>
        <begin position="216"/>
        <end position="264"/>
    </location>
</feature>
<comment type="subcellular location">
    <subcellularLocation>
        <location evidence="1">Nucleus</location>
    </subcellularLocation>
</comment>
<evidence type="ECO:0000256" key="2">
    <source>
        <dbReference type="ARBA" id="ARBA00008767"/>
    </source>
</evidence>
<evidence type="ECO:0000256" key="3">
    <source>
        <dbReference type="ARBA" id="ARBA00017307"/>
    </source>
</evidence>
<dbReference type="Proteomes" id="UP000281468">
    <property type="component" value="Unassembled WGS sequence"/>
</dbReference>
<dbReference type="VEuPathDB" id="FungiDB:BTJ68_09545"/>
<dbReference type="CDD" id="cd08049">
    <property type="entry name" value="TAF8"/>
    <property type="match status" value="1"/>
</dbReference>
<evidence type="ECO:0000256" key="1">
    <source>
        <dbReference type="ARBA" id="ARBA00004123"/>
    </source>
</evidence>
<feature type="region of interest" description="Disordered" evidence="7">
    <location>
        <begin position="182"/>
        <end position="202"/>
    </location>
</feature>
<dbReference type="GO" id="GO:0006367">
    <property type="term" value="P:transcription initiation at RNA polymerase II promoter"/>
    <property type="evidence" value="ECO:0007669"/>
    <property type="project" value="TreeGrafter"/>
</dbReference>
<comment type="similarity">
    <text evidence="2">Belongs to the TAF8 family.</text>
</comment>
<dbReference type="InterPro" id="IPR006565">
    <property type="entry name" value="BTP"/>
</dbReference>
<dbReference type="AlphaFoldDB" id="A0A3M7F4P7"/>
<comment type="caution">
    <text evidence="10">The sequence shown here is derived from an EMBL/GenBank/DDBJ whole genome shotgun (WGS) entry which is preliminary data.</text>
</comment>
<protein>
    <recommendedName>
        <fullName evidence="3">Transcription initiation factor TFIID subunit 8</fullName>
    </recommendedName>
</protein>
<evidence type="ECO:0000256" key="7">
    <source>
        <dbReference type="SAM" id="MobiDB-lite"/>
    </source>
</evidence>
<dbReference type="Pfam" id="PF07524">
    <property type="entry name" value="Bromo_TP"/>
    <property type="match status" value="1"/>
</dbReference>
<dbReference type="EMBL" id="QWIQ01000514">
    <property type="protein sequence ID" value="RMY83743.1"/>
    <property type="molecule type" value="Genomic_DNA"/>
</dbReference>
<dbReference type="InterPro" id="IPR009072">
    <property type="entry name" value="Histone-fold"/>
</dbReference>
<dbReference type="GO" id="GO:0005669">
    <property type="term" value="C:transcription factor TFIID complex"/>
    <property type="evidence" value="ECO:0007669"/>
    <property type="project" value="InterPro"/>
</dbReference>
<keyword evidence="6" id="KW-0539">Nucleus</keyword>
<evidence type="ECO:0000259" key="9">
    <source>
        <dbReference type="Pfam" id="PF10406"/>
    </source>
</evidence>
<organism evidence="10 11">
    <name type="scientific">Hortaea werneckii</name>
    <name type="common">Black yeast</name>
    <name type="synonym">Cladosporium werneckii</name>
    <dbReference type="NCBI Taxonomy" id="91943"/>
    <lineage>
        <taxon>Eukaryota</taxon>
        <taxon>Fungi</taxon>
        <taxon>Dikarya</taxon>
        <taxon>Ascomycota</taxon>
        <taxon>Pezizomycotina</taxon>
        <taxon>Dothideomycetes</taxon>
        <taxon>Dothideomycetidae</taxon>
        <taxon>Mycosphaerellales</taxon>
        <taxon>Teratosphaeriaceae</taxon>
        <taxon>Hortaea</taxon>
    </lineage>
</organism>
<evidence type="ECO:0000313" key="11">
    <source>
        <dbReference type="Proteomes" id="UP000281468"/>
    </source>
</evidence>
<reference evidence="10 11" key="1">
    <citation type="journal article" date="2018" name="BMC Genomics">
        <title>Genomic evidence for intraspecific hybridization in a clonal and extremely halotolerant yeast.</title>
        <authorList>
            <person name="Gostincar C."/>
            <person name="Stajich J.E."/>
            <person name="Zupancic J."/>
            <person name="Zalar P."/>
            <person name="Gunde-Cimerman N."/>
        </authorList>
    </citation>
    <scope>NUCLEOTIDE SEQUENCE [LARGE SCALE GENOMIC DNA]</scope>
    <source>
        <strain evidence="10 11">EXF-171</strain>
    </source>
</reference>
<evidence type="ECO:0000259" key="8">
    <source>
        <dbReference type="Pfam" id="PF07524"/>
    </source>
</evidence>
<dbReference type="Pfam" id="PF10406">
    <property type="entry name" value="TAF8_C"/>
    <property type="match status" value="1"/>
</dbReference>
<accession>A0A3M7F4P7</accession>
<keyword evidence="5" id="KW-0804">Transcription</keyword>
<dbReference type="PANTHER" id="PTHR46469:SF1">
    <property type="entry name" value="TRANSCRIPTION INITIATION FACTOR TFIID SUBUNIT 8"/>
    <property type="match status" value="1"/>
</dbReference>
<evidence type="ECO:0000256" key="5">
    <source>
        <dbReference type="ARBA" id="ARBA00023163"/>
    </source>
</evidence>